<dbReference type="Proteomes" id="UP001595548">
    <property type="component" value="Unassembled WGS sequence"/>
</dbReference>
<name>A0ABV7HTI7_9GAMM</name>
<dbReference type="PROSITE" id="PS51175">
    <property type="entry name" value="CBM6"/>
    <property type="match status" value="1"/>
</dbReference>
<protein>
    <submittedName>
        <fullName evidence="12">Di-heme oxidoredictase family protein</fullName>
    </submittedName>
</protein>
<feature type="chain" id="PRO_5046437831" evidence="7">
    <location>
        <begin position="25"/>
        <end position="1203"/>
    </location>
</feature>
<evidence type="ECO:0000256" key="2">
    <source>
        <dbReference type="ARBA" id="ARBA00022723"/>
    </source>
</evidence>
<dbReference type="InterPro" id="IPR010538">
    <property type="entry name" value="DHOR"/>
</dbReference>
<comment type="caution">
    <text evidence="12">The sequence shown here is derived from an EMBL/GenBank/DDBJ whole genome shotgun (WGS) entry which is preliminary data.</text>
</comment>
<feature type="region of interest" description="Disordered" evidence="6">
    <location>
        <begin position="543"/>
        <end position="591"/>
    </location>
</feature>
<dbReference type="InterPro" id="IPR036909">
    <property type="entry name" value="Cyt_c-like_dom_sf"/>
</dbReference>
<proteinExistence type="predicted"/>
<dbReference type="InterPro" id="IPR047569">
    <property type="entry name" value="CBM56"/>
</dbReference>
<feature type="domain" description="Cytochrome c" evidence="9">
    <location>
        <begin position="1057"/>
        <end position="1203"/>
    </location>
</feature>
<dbReference type="InterPro" id="IPR009056">
    <property type="entry name" value="Cyt_c-like_dom"/>
</dbReference>
<keyword evidence="13" id="KW-1185">Reference proteome</keyword>
<feature type="domain" description="F5/8 type C" evidence="8">
    <location>
        <begin position="158"/>
        <end position="299"/>
    </location>
</feature>
<accession>A0ABV7HTI7</accession>
<dbReference type="SMART" id="SM00606">
    <property type="entry name" value="CBD_IV"/>
    <property type="match status" value="1"/>
</dbReference>
<keyword evidence="2 5" id="KW-0479">Metal-binding</keyword>
<dbReference type="Gene3D" id="2.60.120.260">
    <property type="entry name" value="Galactose-binding domain-like"/>
    <property type="match status" value="3"/>
</dbReference>
<organism evidence="12 13">
    <name type="scientific">Gilvimarinus japonicus</name>
    <dbReference type="NCBI Taxonomy" id="1796469"/>
    <lineage>
        <taxon>Bacteria</taxon>
        <taxon>Pseudomonadati</taxon>
        <taxon>Pseudomonadota</taxon>
        <taxon>Gammaproteobacteria</taxon>
        <taxon>Cellvibrionales</taxon>
        <taxon>Cellvibrionaceae</taxon>
        <taxon>Gilvimarinus</taxon>
    </lineage>
</organism>
<dbReference type="SUPFAM" id="SSF49785">
    <property type="entry name" value="Galactose-binding domain-like"/>
    <property type="match status" value="3"/>
</dbReference>
<dbReference type="PROSITE" id="PS51007">
    <property type="entry name" value="CYTC"/>
    <property type="match status" value="1"/>
</dbReference>
<dbReference type="Pfam" id="PF06537">
    <property type="entry name" value="DHOR"/>
    <property type="match status" value="1"/>
</dbReference>
<reference evidence="13" key="1">
    <citation type="journal article" date="2019" name="Int. J. Syst. Evol. Microbiol.">
        <title>The Global Catalogue of Microorganisms (GCM) 10K type strain sequencing project: providing services to taxonomists for standard genome sequencing and annotation.</title>
        <authorList>
            <consortium name="The Broad Institute Genomics Platform"/>
            <consortium name="The Broad Institute Genome Sequencing Center for Infectious Disease"/>
            <person name="Wu L."/>
            <person name="Ma J."/>
        </authorList>
    </citation>
    <scope>NUCLEOTIDE SEQUENCE [LARGE SCALE GENOMIC DNA]</scope>
    <source>
        <strain evidence="13">KCTC 52141</strain>
    </source>
</reference>
<dbReference type="Pfam" id="PF22184">
    <property type="entry name" value="CBM_56"/>
    <property type="match status" value="1"/>
</dbReference>
<dbReference type="PROSITE" id="PS52005">
    <property type="entry name" value="CBM56"/>
    <property type="match status" value="1"/>
</dbReference>
<feature type="domain" description="CBM56" evidence="11">
    <location>
        <begin position="450"/>
        <end position="542"/>
    </location>
</feature>
<dbReference type="InterPro" id="IPR051395">
    <property type="entry name" value="Cytochrome_c_Peroxidase/MauG"/>
</dbReference>
<dbReference type="InterPro" id="IPR005084">
    <property type="entry name" value="CBM6"/>
</dbReference>
<keyword evidence="4 5" id="KW-0408">Iron</keyword>
<dbReference type="InterPro" id="IPR000421">
    <property type="entry name" value="FA58C"/>
</dbReference>
<dbReference type="CDD" id="cd04080">
    <property type="entry name" value="CBM6_cellulase-like"/>
    <property type="match status" value="1"/>
</dbReference>
<evidence type="ECO:0000313" key="13">
    <source>
        <dbReference type="Proteomes" id="UP001595548"/>
    </source>
</evidence>
<evidence type="ECO:0000256" key="5">
    <source>
        <dbReference type="PROSITE-ProRule" id="PRU00433"/>
    </source>
</evidence>
<feature type="domain" description="CBM6" evidence="10">
    <location>
        <begin position="310"/>
        <end position="440"/>
    </location>
</feature>
<sequence length="1203" mass="128142">MIAKTFSRGALAALIMAASTGAYAQISNLSGSATASASTQDLPASAAIDGDGNTRWASTAQVDPSSLTLDLGDSFALSEVIIYWEAANANEYEIQGSNDGNTWSTIATRSGGAFGDRTDTVPVSGNYRYVRMHGVSRSAGNNWGYSIWEMEVYGAPVSQGSEVELTNLGGMISSQYADSPAGEGHGDAVDNNVNTKYLTFHNASWLQYEMAEPYVVTRYSISSANDSPERDPASWTLQGSNDGNNWTAIDARINEDFANRHQTREFAFNNTTAYRYYRLDMSNNSGNILQLSEFELFGVSASGSTSAVPVRIEAEDYDAFYDTSAGNNGTAYRSDDVDIEANGGGYNVGWMEAGEWLEYNVALGAGTYDIGARVASDTGGGAYSISVAGGSVSGNVPATGGWQAWQEQDAGSISVAQPGNYTVRLDVTSAGMNLDWLHLEPAVSSSSSSVASSSSSASGNCDDGCLSMINGQTLRATVSQGDTVDIHYSINGSAQNNVRMNEAAGQWSYDIPGLNSGDVVSVSFTVITNGAGQSLPWRDYTVGGSNNSSSSTSSSSSSSSSSSTNNSSSSSSTPAGGPVTPLYNSGTPLEPVIQFDRGDALVTRFSDRGRDRHAKEDHFQAYEHYLTHYWEDRTAAIEIVDYVAKGGDTIRMNVVTQFKLNDTEAENRWFYRGVGTVAEFCDNGTMEVIDDTHYYKERSFNCREGRAIQIGDKMEFELSQFLDHSVPNGRSAYYGSTYLYIVGEGLVPWEVGGATPAGGVKDSVKIPEKAWLGGHTTVHAMSSNEPDNLFLQMATNIGYDNAQPFMLGRRVLHSSFVDGLHDENPIDNPAFNPAIGRAGPLFVNSSCTGCHVRNGRAAANPVGEHLDKWVFKVGDANGNPHPQLGRVLQPEANGGAGSEGQVAISSWTEQNGLRSPNFQFTGVTPETFSARIAPQLVGMGLLEAISESDVLAQEDPNDANGDGISGRANRVADPATGATRLGRFGWKAAKVSVKDQVAGAFNTDMGVMTSLFPNPDCGSAQANCGSSGSELADSHVDNVVKYVSLLGVRAQRNYNDAAVINGENLFESIGCADCHTPSYQTSQFHPLAELRSQAIQPYTDLLLHDMGPGLADNLGEGDATGSEWRTTPLWGLGLAACVTGGTTNAPQGQQVCTPVHSYLHDGRARSIDEAIRWHGGEGEASRQGYEGLSQSQKDDVLAFLRSL</sequence>
<dbReference type="RefSeq" id="WP_382417212.1">
    <property type="nucleotide sequence ID" value="NZ_AP031500.1"/>
</dbReference>
<evidence type="ECO:0000313" key="12">
    <source>
        <dbReference type="EMBL" id="MFC3156113.1"/>
    </source>
</evidence>
<feature type="signal peptide" evidence="7">
    <location>
        <begin position="1"/>
        <end position="24"/>
    </location>
</feature>
<evidence type="ECO:0000256" key="7">
    <source>
        <dbReference type="SAM" id="SignalP"/>
    </source>
</evidence>
<feature type="compositionally biased region" description="Low complexity" evidence="6">
    <location>
        <begin position="545"/>
        <end position="573"/>
    </location>
</feature>
<evidence type="ECO:0000259" key="11">
    <source>
        <dbReference type="PROSITE" id="PS52005"/>
    </source>
</evidence>
<dbReference type="PANTHER" id="PTHR30600">
    <property type="entry name" value="CYTOCHROME C PEROXIDASE-RELATED"/>
    <property type="match status" value="1"/>
</dbReference>
<dbReference type="Gene3D" id="1.10.760.10">
    <property type="entry name" value="Cytochrome c-like domain"/>
    <property type="match status" value="1"/>
</dbReference>
<keyword evidence="3 7" id="KW-0732">Signal</keyword>
<dbReference type="PANTHER" id="PTHR30600:SF4">
    <property type="entry name" value="CYTOCHROME C DOMAIN-CONTAINING PROTEIN"/>
    <property type="match status" value="1"/>
</dbReference>
<dbReference type="PROSITE" id="PS50022">
    <property type="entry name" value="FA58C_3"/>
    <property type="match status" value="2"/>
</dbReference>
<dbReference type="Pfam" id="PF00754">
    <property type="entry name" value="F5_F8_type_C"/>
    <property type="match status" value="2"/>
</dbReference>
<dbReference type="InterPro" id="IPR008979">
    <property type="entry name" value="Galactose-bd-like_sf"/>
</dbReference>
<evidence type="ECO:0000256" key="6">
    <source>
        <dbReference type="SAM" id="MobiDB-lite"/>
    </source>
</evidence>
<gene>
    <name evidence="12" type="ORF">ACFOEB_12965</name>
</gene>
<dbReference type="EMBL" id="JBHRTL010000027">
    <property type="protein sequence ID" value="MFC3156113.1"/>
    <property type="molecule type" value="Genomic_DNA"/>
</dbReference>
<dbReference type="InterPro" id="IPR006584">
    <property type="entry name" value="Cellulose-bd_IV"/>
</dbReference>
<keyword evidence="1 5" id="KW-0349">Heme</keyword>
<dbReference type="Pfam" id="PF03422">
    <property type="entry name" value="CBM_6"/>
    <property type="match status" value="1"/>
</dbReference>
<evidence type="ECO:0000256" key="3">
    <source>
        <dbReference type="ARBA" id="ARBA00022729"/>
    </source>
</evidence>
<dbReference type="SUPFAM" id="SSF46626">
    <property type="entry name" value="Cytochrome c"/>
    <property type="match status" value="1"/>
</dbReference>
<evidence type="ECO:0000256" key="4">
    <source>
        <dbReference type="ARBA" id="ARBA00023004"/>
    </source>
</evidence>
<evidence type="ECO:0000259" key="8">
    <source>
        <dbReference type="PROSITE" id="PS50022"/>
    </source>
</evidence>
<evidence type="ECO:0000259" key="10">
    <source>
        <dbReference type="PROSITE" id="PS51175"/>
    </source>
</evidence>
<feature type="domain" description="F5/8 type C" evidence="8">
    <location>
        <begin position="11"/>
        <end position="155"/>
    </location>
</feature>
<evidence type="ECO:0000259" key="9">
    <source>
        <dbReference type="PROSITE" id="PS51007"/>
    </source>
</evidence>
<evidence type="ECO:0000256" key="1">
    <source>
        <dbReference type="ARBA" id="ARBA00022617"/>
    </source>
</evidence>